<protein>
    <submittedName>
        <fullName evidence="2">Uncharacterized protein</fullName>
    </submittedName>
</protein>
<dbReference type="Proteomes" id="UP000576209">
    <property type="component" value="Unassembled WGS sequence"/>
</dbReference>
<keyword evidence="1" id="KW-0812">Transmembrane</keyword>
<proteinExistence type="predicted"/>
<dbReference type="AlphaFoldDB" id="A0A840EC83"/>
<evidence type="ECO:0000313" key="3">
    <source>
        <dbReference type="Proteomes" id="UP000576209"/>
    </source>
</evidence>
<sequence length="42" mass="4549">MKDCCKTDTPRSTGKKILNGITSLIIGGLILSAIILTLIRYL</sequence>
<comment type="caution">
    <text evidence="2">The sequence shown here is derived from an EMBL/GenBank/DDBJ whole genome shotgun (WGS) entry which is preliminary data.</text>
</comment>
<evidence type="ECO:0000256" key="1">
    <source>
        <dbReference type="SAM" id="Phobius"/>
    </source>
</evidence>
<keyword evidence="3" id="KW-1185">Reference proteome</keyword>
<organism evidence="2 3">
    <name type="scientific">Neolewinella aquimaris</name>
    <dbReference type="NCBI Taxonomy" id="1835722"/>
    <lineage>
        <taxon>Bacteria</taxon>
        <taxon>Pseudomonadati</taxon>
        <taxon>Bacteroidota</taxon>
        <taxon>Saprospiria</taxon>
        <taxon>Saprospirales</taxon>
        <taxon>Lewinellaceae</taxon>
        <taxon>Neolewinella</taxon>
    </lineage>
</organism>
<dbReference type="EMBL" id="JACIFF010000004">
    <property type="protein sequence ID" value="MBB4079409.1"/>
    <property type="molecule type" value="Genomic_DNA"/>
</dbReference>
<keyword evidence="1" id="KW-0472">Membrane</keyword>
<name>A0A840EC83_9BACT</name>
<dbReference type="RefSeq" id="WP_262890761.1">
    <property type="nucleotide sequence ID" value="NZ_JACIFF010000004.1"/>
</dbReference>
<evidence type="ECO:0000313" key="2">
    <source>
        <dbReference type="EMBL" id="MBB4079409.1"/>
    </source>
</evidence>
<feature type="transmembrane region" description="Helical" evidence="1">
    <location>
        <begin position="17"/>
        <end position="39"/>
    </location>
</feature>
<accession>A0A840EC83</accession>
<gene>
    <name evidence="2" type="ORF">GGR28_002029</name>
</gene>
<keyword evidence="1" id="KW-1133">Transmembrane helix</keyword>
<reference evidence="2 3" key="1">
    <citation type="submission" date="2020-08" db="EMBL/GenBank/DDBJ databases">
        <title>Genomic Encyclopedia of Type Strains, Phase IV (KMG-IV): sequencing the most valuable type-strain genomes for metagenomic binning, comparative biology and taxonomic classification.</title>
        <authorList>
            <person name="Goeker M."/>
        </authorList>
    </citation>
    <scope>NUCLEOTIDE SEQUENCE [LARGE SCALE GENOMIC DNA]</scope>
    <source>
        <strain evidence="2 3">DSM 105137</strain>
    </source>
</reference>